<name>A0AAV4BWS9_9GAST</name>
<protein>
    <submittedName>
        <fullName evidence="1">Uncharacterized protein</fullName>
    </submittedName>
</protein>
<reference evidence="1 2" key="1">
    <citation type="journal article" date="2021" name="Elife">
        <title>Chloroplast acquisition without the gene transfer in kleptoplastic sea slugs, Plakobranchus ocellatus.</title>
        <authorList>
            <person name="Maeda T."/>
            <person name="Takahashi S."/>
            <person name="Yoshida T."/>
            <person name="Shimamura S."/>
            <person name="Takaki Y."/>
            <person name="Nagai Y."/>
            <person name="Toyoda A."/>
            <person name="Suzuki Y."/>
            <person name="Arimoto A."/>
            <person name="Ishii H."/>
            <person name="Satoh N."/>
            <person name="Nishiyama T."/>
            <person name="Hasebe M."/>
            <person name="Maruyama T."/>
            <person name="Minagawa J."/>
            <person name="Obokata J."/>
            <person name="Shigenobu S."/>
        </authorList>
    </citation>
    <scope>NUCLEOTIDE SEQUENCE [LARGE SCALE GENOMIC DNA]</scope>
</reference>
<sequence length="139" mass="15963">MLRSVLLTKSQPHKRFQGEKIHTHLQTRESAKWKPRKNGRKEKIREVNVGTTRRGATSREIKPMVGFEAEQASAIQACPNSQKRAAIIALRERGALRVWVNLGDSTQQNHAQLTNNRLGYELRLHAWGCVHQRQPRQAK</sequence>
<evidence type="ECO:0000313" key="2">
    <source>
        <dbReference type="Proteomes" id="UP000735302"/>
    </source>
</evidence>
<comment type="caution">
    <text evidence="1">The sequence shown here is derived from an EMBL/GenBank/DDBJ whole genome shotgun (WGS) entry which is preliminary data.</text>
</comment>
<accession>A0AAV4BWS9</accession>
<dbReference type="EMBL" id="BLXT01005511">
    <property type="protein sequence ID" value="GFO23587.1"/>
    <property type="molecule type" value="Genomic_DNA"/>
</dbReference>
<keyword evidence="2" id="KW-1185">Reference proteome</keyword>
<dbReference type="AlphaFoldDB" id="A0AAV4BWS9"/>
<organism evidence="1 2">
    <name type="scientific">Plakobranchus ocellatus</name>
    <dbReference type="NCBI Taxonomy" id="259542"/>
    <lineage>
        <taxon>Eukaryota</taxon>
        <taxon>Metazoa</taxon>
        <taxon>Spiralia</taxon>
        <taxon>Lophotrochozoa</taxon>
        <taxon>Mollusca</taxon>
        <taxon>Gastropoda</taxon>
        <taxon>Heterobranchia</taxon>
        <taxon>Euthyneura</taxon>
        <taxon>Panpulmonata</taxon>
        <taxon>Sacoglossa</taxon>
        <taxon>Placobranchoidea</taxon>
        <taxon>Plakobranchidae</taxon>
        <taxon>Plakobranchus</taxon>
    </lineage>
</organism>
<evidence type="ECO:0000313" key="1">
    <source>
        <dbReference type="EMBL" id="GFO23587.1"/>
    </source>
</evidence>
<dbReference type="Proteomes" id="UP000735302">
    <property type="component" value="Unassembled WGS sequence"/>
</dbReference>
<proteinExistence type="predicted"/>
<gene>
    <name evidence="1" type="ORF">PoB_005009200</name>
</gene>